<dbReference type="InterPro" id="IPR050816">
    <property type="entry name" value="Flavin-dep_Halogenase_NPB"/>
</dbReference>
<dbReference type="PANTHER" id="PTHR43747">
    <property type="entry name" value="FAD-BINDING PROTEIN"/>
    <property type="match status" value="1"/>
</dbReference>
<protein>
    <submittedName>
        <fullName evidence="2">NAD(P)/FAD-dependent oxidoreductase</fullName>
    </submittedName>
</protein>
<dbReference type="Gene3D" id="3.50.50.60">
    <property type="entry name" value="FAD/NAD(P)-binding domain"/>
    <property type="match status" value="1"/>
</dbReference>
<evidence type="ECO:0000313" key="3">
    <source>
        <dbReference type="Proteomes" id="UP001165498"/>
    </source>
</evidence>
<dbReference type="RefSeq" id="WP_255912887.1">
    <property type="nucleotide sequence ID" value="NZ_JANFQO010000004.1"/>
</dbReference>
<dbReference type="Proteomes" id="UP001165498">
    <property type="component" value="Unassembled WGS sequence"/>
</dbReference>
<dbReference type="InterPro" id="IPR002938">
    <property type="entry name" value="FAD-bd"/>
</dbReference>
<name>A0ABT1QPP4_9GAMM</name>
<evidence type="ECO:0000259" key="1">
    <source>
        <dbReference type="Pfam" id="PF01494"/>
    </source>
</evidence>
<organism evidence="2 3">
    <name type="scientific">Tahibacter harae</name>
    <dbReference type="NCBI Taxonomy" id="2963937"/>
    <lineage>
        <taxon>Bacteria</taxon>
        <taxon>Pseudomonadati</taxon>
        <taxon>Pseudomonadota</taxon>
        <taxon>Gammaproteobacteria</taxon>
        <taxon>Lysobacterales</taxon>
        <taxon>Rhodanobacteraceae</taxon>
        <taxon>Tahibacter</taxon>
    </lineage>
</organism>
<comment type="caution">
    <text evidence="2">The sequence shown here is derived from an EMBL/GenBank/DDBJ whole genome shotgun (WGS) entry which is preliminary data.</text>
</comment>
<dbReference type="EMBL" id="JANFQO010000004">
    <property type="protein sequence ID" value="MCQ4164263.1"/>
    <property type="molecule type" value="Genomic_DNA"/>
</dbReference>
<evidence type="ECO:0000313" key="2">
    <source>
        <dbReference type="EMBL" id="MCQ4164263.1"/>
    </source>
</evidence>
<reference evidence="2" key="1">
    <citation type="submission" date="2022-07" db="EMBL/GenBank/DDBJ databases">
        <title>Tahibacter sp., a new gammaproteobacterium isolated from the silt sample collected at pig farm.</title>
        <authorList>
            <person name="Chen H."/>
        </authorList>
    </citation>
    <scope>NUCLEOTIDE SEQUENCE</scope>
    <source>
        <strain evidence="2">P2K</strain>
    </source>
</reference>
<feature type="domain" description="FAD-binding" evidence="1">
    <location>
        <begin position="6"/>
        <end position="215"/>
    </location>
</feature>
<accession>A0ABT1QPP4</accession>
<proteinExistence type="predicted"/>
<dbReference type="Pfam" id="PF01494">
    <property type="entry name" value="FAD_binding_3"/>
    <property type="match status" value="1"/>
</dbReference>
<dbReference type="InterPro" id="IPR036188">
    <property type="entry name" value="FAD/NAD-bd_sf"/>
</dbReference>
<keyword evidence="3" id="KW-1185">Reference proteome</keyword>
<gene>
    <name evidence="2" type="ORF">NM961_06015</name>
</gene>
<dbReference type="SUPFAM" id="SSF51905">
    <property type="entry name" value="FAD/NAD(P)-binding domain"/>
    <property type="match status" value="1"/>
</dbReference>
<sequence length="546" mass="62032">MSDTRHDVLIMGGGLAGLCLALQLQQRFPGIAVRVLERRAHPLPPAAHKVGESSVEIGAHYFDTVIGLRDHLEEKHIHKFGFRFFYSEGREDLPAVTELGVRQVLPRVTYQLDRGILENHLGEEVRRRGMDFLDGAVVRGVDIASGEDDHSVRYEHDGESHVARARWVIDAAGRANILKRKFDLAEPNGHDANSVWFRIDDKLEIDQWCNDERWRLECTPPERWRSTNHLCGPGYWVWLIPLGSGAHSVGIVCDAKMHPLETMNTFEKAMDWLKKFQPLVFRECDSRRDKLLDFKFLRGFSHGCKQVFSGDRWAITGEAGVFLDPFYSPGSDFIGMSNSYVCALIEHDRKGDPVGPYAKIYQQLYFSFYESTLTLYRDQYALFGDAEIMSTKVIWDYSYYWGVLCQIVFQGRLTDLRLFADLKAELESVRELNIQMQAFFRRWLAVNPPLNPATFLDQGELPWFVELNSRLHEPLDDAQVRERIRGYIQMLRNLAAGIVAQAQADCPGLAGLPGTGDAAATPQLFELAACAPAGLTRPQPQRSMRA</sequence>
<dbReference type="PANTHER" id="PTHR43747:SF1">
    <property type="entry name" value="SLR1998 PROTEIN"/>
    <property type="match status" value="1"/>
</dbReference>